<dbReference type="Pfam" id="PF02518">
    <property type="entry name" value="HATPase_c"/>
    <property type="match status" value="1"/>
</dbReference>
<dbReference type="PRINTS" id="PR00344">
    <property type="entry name" value="BCTRLSENSOR"/>
</dbReference>
<evidence type="ECO:0000256" key="6">
    <source>
        <dbReference type="ARBA" id="ARBA00022692"/>
    </source>
</evidence>
<sequence length="491" mass="52216">MSTARAGARAPVDGDGAREDGGPGGTARRWALHGPRTLRSRATLAFTGVAAALTLVLVVGVWLSVSQYLLVQRERTTLGQTVANVTQVQRGLATSGLSTAQLLSQLPRETGSTSLLVDDGEWSTTSLRIGRDDLPRELRDAVLAGEPSRQRITVDGEAMLAIGIPLAGLDDAYFEVFPLQELDNTYRILGLVLALAAVAVVPVSLFVGWWATRPTLRPLTRLSTAAAAIAAGDLGARIDPRDDPALVPIAESFNATAAALERRVRSDARFAADVSHELRSPLTTMLNAMALVEAYEDRLPEDGREGLALLRSEVHHFERLVADLLEISRADVGSQDLSLEEVRLAALVQEALSRRSATGSVPPARLTIEDEASDAVVLADKRRLERVISNLIDNADKHGGGLTSVTVERGCDVVCITVDDGGPGVPDEERAVIFERFARGSRSTRASTEGSGLGLALVTRHVQMMGGTVVVTDNPDGGARFVVRLPVDGVS</sequence>
<dbReference type="SMART" id="SM00304">
    <property type="entry name" value="HAMP"/>
    <property type="match status" value="1"/>
</dbReference>
<dbReference type="PANTHER" id="PTHR45436:SF5">
    <property type="entry name" value="SENSOR HISTIDINE KINASE TRCS"/>
    <property type="match status" value="1"/>
</dbReference>
<dbReference type="CDD" id="cd00075">
    <property type="entry name" value="HATPase"/>
    <property type="match status" value="1"/>
</dbReference>
<feature type="region of interest" description="Disordered" evidence="11">
    <location>
        <begin position="1"/>
        <end position="30"/>
    </location>
</feature>
<organism evidence="15 16">
    <name type="scientific">Blastococcus colisei</name>
    <dbReference type="NCBI Taxonomy" id="1564162"/>
    <lineage>
        <taxon>Bacteria</taxon>
        <taxon>Bacillati</taxon>
        <taxon>Actinomycetota</taxon>
        <taxon>Actinomycetes</taxon>
        <taxon>Geodermatophilales</taxon>
        <taxon>Geodermatophilaceae</taxon>
        <taxon>Blastococcus</taxon>
    </lineage>
</organism>
<feature type="transmembrane region" description="Helical" evidence="12">
    <location>
        <begin position="44"/>
        <end position="65"/>
    </location>
</feature>
<feature type="transmembrane region" description="Helical" evidence="12">
    <location>
        <begin position="188"/>
        <end position="211"/>
    </location>
</feature>
<accession>A0A543PEZ2</accession>
<dbReference type="OrthoDB" id="5242752at2"/>
<feature type="domain" description="HAMP" evidence="14">
    <location>
        <begin position="213"/>
        <end position="265"/>
    </location>
</feature>
<evidence type="ECO:0000259" key="14">
    <source>
        <dbReference type="PROSITE" id="PS50885"/>
    </source>
</evidence>
<evidence type="ECO:0000313" key="15">
    <source>
        <dbReference type="EMBL" id="TQN42629.1"/>
    </source>
</evidence>
<name>A0A543PEZ2_9ACTN</name>
<dbReference type="Gene3D" id="1.10.287.130">
    <property type="match status" value="1"/>
</dbReference>
<dbReference type="GO" id="GO:0000155">
    <property type="term" value="F:phosphorelay sensor kinase activity"/>
    <property type="evidence" value="ECO:0007669"/>
    <property type="project" value="InterPro"/>
</dbReference>
<evidence type="ECO:0000259" key="13">
    <source>
        <dbReference type="PROSITE" id="PS50109"/>
    </source>
</evidence>
<reference evidence="15 16" key="1">
    <citation type="submission" date="2019-06" db="EMBL/GenBank/DDBJ databases">
        <title>Sequencing the genomes of 1000 actinobacteria strains.</title>
        <authorList>
            <person name="Klenk H.-P."/>
        </authorList>
    </citation>
    <scope>NUCLEOTIDE SEQUENCE [LARGE SCALE GENOMIC DNA]</scope>
    <source>
        <strain evidence="15 16">DSM 46837</strain>
    </source>
</reference>
<evidence type="ECO:0000256" key="7">
    <source>
        <dbReference type="ARBA" id="ARBA00022777"/>
    </source>
</evidence>
<dbReference type="Gene3D" id="3.30.565.10">
    <property type="entry name" value="Histidine kinase-like ATPase, C-terminal domain"/>
    <property type="match status" value="1"/>
</dbReference>
<evidence type="ECO:0000256" key="2">
    <source>
        <dbReference type="ARBA" id="ARBA00004236"/>
    </source>
</evidence>
<keyword evidence="9" id="KW-0902">Two-component regulatory system</keyword>
<dbReference type="CDD" id="cd00082">
    <property type="entry name" value="HisKA"/>
    <property type="match status" value="1"/>
</dbReference>
<evidence type="ECO:0000256" key="12">
    <source>
        <dbReference type="SAM" id="Phobius"/>
    </source>
</evidence>
<dbReference type="InterPro" id="IPR003661">
    <property type="entry name" value="HisK_dim/P_dom"/>
</dbReference>
<dbReference type="Gene3D" id="6.10.340.10">
    <property type="match status" value="1"/>
</dbReference>
<dbReference type="EMBL" id="VFQE01000001">
    <property type="protein sequence ID" value="TQN42629.1"/>
    <property type="molecule type" value="Genomic_DNA"/>
</dbReference>
<keyword evidence="7 15" id="KW-0418">Kinase</keyword>
<evidence type="ECO:0000256" key="3">
    <source>
        <dbReference type="ARBA" id="ARBA00012438"/>
    </source>
</evidence>
<feature type="domain" description="Histidine kinase" evidence="13">
    <location>
        <begin position="273"/>
        <end position="489"/>
    </location>
</feature>
<dbReference type="Pfam" id="PF00512">
    <property type="entry name" value="HisKA"/>
    <property type="match status" value="1"/>
</dbReference>
<dbReference type="GO" id="GO:0005886">
    <property type="term" value="C:plasma membrane"/>
    <property type="evidence" value="ECO:0007669"/>
    <property type="project" value="UniProtKB-SubCell"/>
</dbReference>
<dbReference type="RefSeq" id="WP_142025240.1">
    <property type="nucleotide sequence ID" value="NZ_VFQE01000001.1"/>
</dbReference>
<keyword evidence="8 12" id="KW-1133">Transmembrane helix</keyword>
<evidence type="ECO:0000256" key="8">
    <source>
        <dbReference type="ARBA" id="ARBA00022989"/>
    </source>
</evidence>
<dbReference type="PANTHER" id="PTHR45436">
    <property type="entry name" value="SENSOR HISTIDINE KINASE YKOH"/>
    <property type="match status" value="1"/>
</dbReference>
<comment type="subcellular location">
    <subcellularLocation>
        <location evidence="2">Cell membrane</location>
    </subcellularLocation>
</comment>
<comment type="caution">
    <text evidence="15">The sequence shown here is derived from an EMBL/GenBank/DDBJ whole genome shotgun (WGS) entry which is preliminary data.</text>
</comment>
<dbReference type="InterPro" id="IPR005467">
    <property type="entry name" value="His_kinase_dom"/>
</dbReference>
<evidence type="ECO:0000256" key="4">
    <source>
        <dbReference type="ARBA" id="ARBA00022553"/>
    </source>
</evidence>
<evidence type="ECO:0000256" key="10">
    <source>
        <dbReference type="ARBA" id="ARBA00023136"/>
    </source>
</evidence>
<dbReference type="SMART" id="SM00388">
    <property type="entry name" value="HisKA"/>
    <property type="match status" value="1"/>
</dbReference>
<dbReference type="EC" id="2.7.13.3" evidence="3"/>
<dbReference type="InterPro" id="IPR003660">
    <property type="entry name" value="HAMP_dom"/>
</dbReference>
<evidence type="ECO:0000313" key="16">
    <source>
        <dbReference type="Proteomes" id="UP000319865"/>
    </source>
</evidence>
<dbReference type="PROSITE" id="PS50109">
    <property type="entry name" value="HIS_KIN"/>
    <property type="match status" value="1"/>
</dbReference>
<dbReference type="Pfam" id="PF00672">
    <property type="entry name" value="HAMP"/>
    <property type="match status" value="1"/>
</dbReference>
<evidence type="ECO:0000256" key="5">
    <source>
        <dbReference type="ARBA" id="ARBA00022679"/>
    </source>
</evidence>
<evidence type="ECO:0000256" key="1">
    <source>
        <dbReference type="ARBA" id="ARBA00000085"/>
    </source>
</evidence>
<keyword evidence="6 12" id="KW-0812">Transmembrane</keyword>
<comment type="catalytic activity">
    <reaction evidence="1">
        <text>ATP + protein L-histidine = ADP + protein N-phospho-L-histidine.</text>
        <dbReference type="EC" id="2.7.13.3"/>
    </reaction>
</comment>
<keyword evidence="5" id="KW-0808">Transferase</keyword>
<keyword evidence="10 12" id="KW-0472">Membrane</keyword>
<dbReference type="InterPro" id="IPR036097">
    <property type="entry name" value="HisK_dim/P_sf"/>
</dbReference>
<dbReference type="SMART" id="SM00387">
    <property type="entry name" value="HATPase_c"/>
    <property type="match status" value="1"/>
</dbReference>
<dbReference type="InterPro" id="IPR036890">
    <property type="entry name" value="HATPase_C_sf"/>
</dbReference>
<evidence type="ECO:0000256" key="11">
    <source>
        <dbReference type="SAM" id="MobiDB-lite"/>
    </source>
</evidence>
<dbReference type="InterPro" id="IPR003594">
    <property type="entry name" value="HATPase_dom"/>
</dbReference>
<gene>
    <name evidence="15" type="ORF">FHU33_2035</name>
</gene>
<dbReference type="Proteomes" id="UP000319865">
    <property type="component" value="Unassembled WGS sequence"/>
</dbReference>
<protein>
    <recommendedName>
        <fullName evidence="3">histidine kinase</fullName>
        <ecNumber evidence="3">2.7.13.3</ecNumber>
    </recommendedName>
</protein>
<dbReference type="PROSITE" id="PS50885">
    <property type="entry name" value="HAMP"/>
    <property type="match status" value="1"/>
</dbReference>
<keyword evidence="4" id="KW-0597">Phosphoprotein</keyword>
<keyword evidence="16" id="KW-1185">Reference proteome</keyword>
<dbReference type="SUPFAM" id="SSF55874">
    <property type="entry name" value="ATPase domain of HSP90 chaperone/DNA topoisomerase II/histidine kinase"/>
    <property type="match status" value="1"/>
</dbReference>
<dbReference type="SUPFAM" id="SSF47384">
    <property type="entry name" value="Homodimeric domain of signal transducing histidine kinase"/>
    <property type="match status" value="1"/>
</dbReference>
<proteinExistence type="predicted"/>
<dbReference type="InterPro" id="IPR004358">
    <property type="entry name" value="Sig_transdc_His_kin-like_C"/>
</dbReference>
<dbReference type="InterPro" id="IPR050428">
    <property type="entry name" value="TCS_sensor_his_kinase"/>
</dbReference>
<evidence type="ECO:0000256" key="9">
    <source>
        <dbReference type="ARBA" id="ARBA00023012"/>
    </source>
</evidence>
<dbReference type="AlphaFoldDB" id="A0A543PEZ2"/>